<organism evidence="1">
    <name type="scientific">marine sediment metagenome</name>
    <dbReference type="NCBI Taxonomy" id="412755"/>
    <lineage>
        <taxon>unclassified sequences</taxon>
        <taxon>metagenomes</taxon>
        <taxon>ecological metagenomes</taxon>
    </lineage>
</organism>
<comment type="caution">
    <text evidence="1">The sequence shown here is derived from an EMBL/GenBank/DDBJ whole genome shotgun (WGS) entry which is preliminary data.</text>
</comment>
<gene>
    <name evidence="1" type="ORF">LCGC14_2952780</name>
</gene>
<accession>A0A0F8XEH0</accession>
<dbReference type="EMBL" id="LAZR01059549">
    <property type="protein sequence ID" value="KKK67567.1"/>
    <property type="molecule type" value="Genomic_DNA"/>
</dbReference>
<name>A0A0F8XEH0_9ZZZZ</name>
<evidence type="ECO:0000313" key="1">
    <source>
        <dbReference type="EMBL" id="KKK67567.1"/>
    </source>
</evidence>
<proteinExistence type="predicted"/>
<reference evidence="1" key="1">
    <citation type="journal article" date="2015" name="Nature">
        <title>Complex archaea that bridge the gap between prokaryotes and eukaryotes.</title>
        <authorList>
            <person name="Spang A."/>
            <person name="Saw J.H."/>
            <person name="Jorgensen S.L."/>
            <person name="Zaremba-Niedzwiedzka K."/>
            <person name="Martijn J."/>
            <person name="Lind A.E."/>
            <person name="van Eijk R."/>
            <person name="Schleper C."/>
            <person name="Guy L."/>
            <person name="Ettema T.J."/>
        </authorList>
    </citation>
    <scope>NUCLEOTIDE SEQUENCE</scope>
</reference>
<sequence>MPKITHIKEQVDRQGKPLYENAPGCWVAGCGNTMRWQVTMAGIGRQVICDEHKREYMGEEPEEPNKVKADI</sequence>
<dbReference type="AlphaFoldDB" id="A0A0F8XEH0"/>
<protein>
    <submittedName>
        <fullName evidence="1">Uncharacterized protein</fullName>
    </submittedName>
</protein>